<keyword evidence="2" id="KW-1185">Reference proteome</keyword>
<feature type="non-terminal residue" evidence="1">
    <location>
        <position position="1"/>
    </location>
</feature>
<dbReference type="AlphaFoldDB" id="A0A8X6N7J9"/>
<proteinExistence type="predicted"/>
<organism evidence="1 2">
    <name type="scientific">Nephila pilipes</name>
    <name type="common">Giant wood spider</name>
    <name type="synonym">Nephila maculata</name>
    <dbReference type="NCBI Taxonomy" id="299642"/>
    <lineage>
        <taxon>Eukaryota</taxon>
        <taxon>Metazoa</taxon>
        <taxon>Ecdysozoa</taxon>
        <taxon>Arthropoda</taxon>
        <taxon>Chelicerata</taxon>
        <taxon>Arachnida</taxon>
        <taxon>Araneae</taxon>
        <taxon>Araneomorphae</taxon>
        <taxon>Entelegynae</taxon>
        <taxon>Araneoidea</taxon>
        <taxon>Nephilidae</taxon>
        <taxon>Nephila</taxon>
    </lineage>
</organism>
<dbReference type="Proteomes" id="UP000887013">
    <property type="component" value="Unassembled WGS sequence"/>
</dbReference>
<comment type="caution">
    <text evidence="1">The sequence shown here is derived from an EMBL/GenBank/DDBJ whole genome shotgun (WGS) entry which is preliminary data.</text>
</comment>
<evidence type="ECO:0000313" key="1">
    <source>
        <dbReference type="EMBL" id="GFS97875.1"/>
    </source>
</evidence>
<protein>
    <submittedName>
        <fullName evidence="1">Uncharacterized protein</fullName>
    </submittedName>
</protein>
<evidence type="ECO:0000313" key="2">
    <source>
        <dbReference type="Proteomes" id="UP000887013"/>
    </source>
</evidence>
<name>A0A8X6N7J9_NEPPI</name>
<reference evidence="1" key="1">
    <citation type="submission" date="2020-08" db="EMBL/GenBank/DDBJ databases">
        <title>Multicomponent nature underlies the extraordinary mechanical properties of spider dragline silk.</title>
        <authorList>
            <person name="Kono N."/>
            <person name="Nakamura H."/>
            <person name="Mori M."/>
            <person name="Yoshida Y."/>
            <person name="Ohtoshi R."/>
            <person name="Malay A.D."/>
            <person name="Moran D.A.P."/>
            <person name="Tomita M."/>
            <person name="Numata K."/>
            <person name="Arakawa K."/>
        </authorList>
    </citation>
    <scope>NUCLEOTIDE SEQUENCE</scope>
</reference>
<sequence length="50" mass="5414">HLLSEIICADWGLGQNSDSNSSELGLIPYARSDPRGMSRSPSILLELSAR</sequence>
<dbReference type="EMBL" id="BMAW01101047">
    <property type="protein sequence ID" value="GFS97875.1"/>
    <property type="molecule type" value="Genomic_DNA"/>
</dbReference>
<gene>
    <name evidence="1" type="ORF">NPIL_163271</name>
</gene>
<accession>A0A8X6N7J9</accession>